<accession>A0A6G1FUJ0</accession>
<keyword evidence="2" id="KW-1185">Reference proteome</keyword>
<dbReference type="OrthoDB" id="302966at2759"/>
<reference evidence="3" key="3">
    <citation type="submission" date="2025-04" db="UniProtKB">
        <authorList>
            <consortium name="RefSeq"/>
        </authorList>
    </citation>
    <scope>IDENTIFICATION</scope>
    <source>
        <strain evidence="3">CBS 781.70</strain>
    </source>
</reference>
<evidence type="ECO:0000313" key="3">
    <source>
        <dbReference type="RefSeq" id="XP_033531007.1"/>
    </source>
</evidence>
<dbReference type="RefSeq" id="XP_033531007.1">
    <property type="nucleotide sequence ID" value="XM_033682021.1"/>
</dbReference>
<proteinExistence type="predicted"/>
<organism evidence="1">
    <name type="scientific">Eremomyces bilateralis CBS 781.70</name>
    <dbReference type="NCBI Taxonomy" id="1392243"/>
    <lineage>
        <taxon>Eukaryota</taxon>
        <taxon>Fungi</taxon>
        <taxon>Dikarya</taxon>
        <taxon>Ascomycota</taxon>
        <taxon>Pezizomycotina</taxon>
        <taxon>Dothideomycetes</taxon>
        <taxon>Dothideomycetes incertae sedis</taxon>
        <taxon>Eremomycetales</taxon>
        <taxon>Eremomycetaceae</taxon>
        <taxon>Eremomyces</taxon>
    </lineage>
</organism>
<evidence type="ECO:0008006" key="4">
    <source>
        <dbReference type="Google" id="ProtNLM"/>
    </source>
</evidence>
<dbReference type="EMBL" id="ML975173">
    <property type="protein sequence ID" value="KAF1809376.1"/>
    <property type="molecule type" value="Genomic_DNA"/>
</dbReference>
<dbReference type="GeneID" id="54422591"/>
<dbReference type="InterPro" id="IPR008928">
    <property type="entry name" value="6-hairpin_glycosidase_sf"/>
</dbReference>
<gene>
    <name evidence="1 3" type="ORF">P152DRAFT_484690</name>
</gene>
<name>A0A6G1FUJ0_9PEZI</name>
<evidence type="ECO:0000313" key="2">
    <source>
        <dbReference type="Proteomes" id="UP000504638"/>
    </source>
</evidence>
<reference evidence="3" key="2">
    <citation type="submission" date="2020-04" db="EMBL/GenBank/DDBJ databases">
        <authorList>
            <consortium name="NCBI Genome Project"/>
        </authorList>
    </citation>
    <scope>NUCLEOTIDE SEQUENCE</scope>
    <source>
        <strain evidence="3">CBS 781.70</strain>
    </source>
</reference>
<reference evidence="1 3" key="1">
    <citation type="submission" date="2020-01" db="EMBL/GenBank/DDBJ databases">
        <authorList>
            <consortium name="DOE Joint Genome Institute"/>
            <person name="Haridas S."/>
            <person name="Albert R."/>
            <person name="Binder M."/>
            <person name="Bloem J."/>
            <person name="Labutti K."/>
            <person name="Salamov A."/>
            <person name="Andreopoulos B."/>
            <person name="Baker S.E."/>
            <person name="Barry K."/>
            <person name="Bills G."/>
            <person name="Bluhm B.H."/>
            <person name="Cannon C."/>
            <person name="Castanera R."/>
            <person name="Culley D.E."/>
            <person name="Daum C."/>
            <person name="Ezra D."/>
            <person name="Gonzalez J.B."/>
            <person name="Henrissat B."/>
            <person name="Kuo A."/>
            <person name="Liang C."/>
            <person name="Lipzen A."/>
            <person name="Lutzoni F."/>
            <person name="Magnuson J."/>
            <person name="Mondo S."/>
            <person name="Nolan M."/>
            <person name="Ohm R."/>
            <person name="Pangilinan J."/>
            <person name="Park H.-J."/>
            <person name="Ramirez L."/>
            <person name="Alfaro M."/>
            <person name="Sun H."/>
            <person name="Tritt A."/>
            <person name="Yoshinaga Y."/>
            <person name="Zwiers L.-H."/>
            <person name="Turgeon B.G."/>
            <person name="Goodwin S.B."/>
            <person name="Spatafora J.W."/>
            <person name="Crous P.W."/>
            <person name="Grigoriev I.V."/>
        </authorList>
    </citation>
    <scope>NUCLEOTIDE SEQUENCE</scope>
    <source>
        <strain evidence="1 3">CBS 781.70</strain>
    </source>
</reference>
<protein>
    <recommendedName>
        <fullName evidence="4">Six-hairpin glycosidase</fullName>
    </recommendedName>
</protein>
<evidence type="ECO:0000313" key="1">
    <source>
        <dbReference type="EMBL" id="KAF1809376.1"/>
    </source>
</evidence>
<dbReference type="GO" id="GO:0005975">
    <property type="term" value="P:carbohydrate metabolic process"/>
    <property type="evidence" value="ECO:0007669"/>
    <property type="project" value="InterPro"/>
</dbReference>
<dbReference type="Proteomes" id="UP000504638">
    <property type="component" value="Unplaced"/>
</dbReference>
<dbReference type="SUPFAM" id="SSF48208">
    <property type="entry name" value="Six-hairpin glycosidases"/>
    <property type="match status" value="1"/>
</dbReference>
<dbReference type="AlphaFoldDB" id="A0A6G1FUJ0"/>
<sequence>MASQDASPAKFDRAMKQIYKYDLNSSSPWTVPPCSAGHRGRYLWTDAFGVVNFLTLYRQTESDRYLEYAKSLVDAVHNSLGRTRDGKSFLPGASPDNPMGGGLRIGKEEESGPDEDGQYHHYLTLWMFALNRLSIATTDRSYNNQAIALAKAIHPRFVYNRGSNRPRMYWKMSMDLSEPLVRSEGNLDPMDGYVVFRLLQSTGGDSQMLANEIGEYEKIVRTKWQGYSSTDPLDLGMSLWTVHWFSGEEWADGILESAVRDLKRLFKLGGFEGPQQRRLAFRDFGTCLGIECSTTGTAWRSRAKSITDSWEHGGLVPVRSDNAVSVGMNAEDELTPINTVMYAAALIPGAFKRDFF</sequence>